<name>A0A1I4YF26_9GAMM</name>
<dbReference type="EMBL" id="FOVF01000017">
    <property type="protein sequence ID" value="SFN36607.1"/>
    <property type="molecule type" value="Genomic_DNA"/>
</dbReference>
<keyword evidence="2" id="KW-1185">Reference proteome</keyword>
<accession>A0A1I4YF26</accession>
<evidence type="ECO:0000313" key="2">
    <source>
        <dbReference type="Proteomes" id="UP000198575"/>
    </source>
</evidence>
<gene>
    <name evidence="1" type="ORF">SAMN05216289_11717</name>
</gene>
<reference evidence="1 2" key="1">
    <citation type="submission" date="2016-10" db="EMBL/GenBank/DDBJ databases">
        <authorList>
            <person name="de Groot N.N."/>
        </authorList>
    </citation>
    <scope>NUCLEOTIDE SEQUENCE [LARGE SCALE GENOMIC DNA]</scope>
    <source>
        <strain evidence="1 2">CGMCC 1.7659</strain>
    </source>
</reference>
<proteinExistence type="predicted"/>
<dbReference type="Gene3D" id="3.30.1150.10">
    <property type="match status" value="1"/>
</dbReference>
<evidence type="ECO:0008006" key="3">
    <source>
        <dbReference type="Google" id="ProtNLM"/>
    </source>
</evidence>
<dbReference type="Proteomes" id="UP000198575">
    <property type="component" value="Unassembled WGS sequence"/>
</dbReference>
<sequence>MTRNAGRMSAFGFAVRILVLVLAFPGLAHSESATDERRVTLDWRLEVNADGRVGFVERVGTSNAVLREKLEADIAKWKFIPPLVDGKPVTLRTRLVVQVGLTPNPDGETYAVHVRDVTTGGALSHIKMPAYPDEEVGMLARGKQVALVVVEVEFDGNGKQVGVKVAEGSPLTTGEFVRRTKRSTRSWTYEPELINGKGIPGRVVYFMCVVAHRPDESPALQLNPCQWTPPGKHAVLGNGDSLALDSSVSLKSHVIGSTL</sequence>
<protein>
    <recommendedName>
        <fullName evidence="3">TonB C-terminal domain-containing protein</fullName>
    </recommendedName>
</protein>
<organism evidence="1 2">
    <name type="scientific">Dokdonella immobilis</name>
    <dbReference type="NCBI Taxonomy" id="578942"/>
    <lineage>
        <taxon>Bacteria</taxon>
        <taxon>Pseudomonadati</taxon>
        <taxon>Pseudomonadota</taxon>
        <taxon>Gammaproteobacteria</taxon>
        <taxon>Lysobacterales</taxon>
        <taxon>Rhodanobacteraceae</taxon>
        <taxon>Dokdonella</taxon>
    </lineage>
</organism>
<dbReference type="AlphaFoldDB" id="A0A1I4YF26"/>
<evidence type="ECO:0000313" key="1">
    <source>
        <dbReference type="EMBL" id="SFN36607.1"/>
    </source>
</evidence>